<keyword evidence="3" id="KW-1185">Reference proteome</keyword>
<organism evidence="2 3">
    <name type="scientific">Cyanidiococcus yangmingshanensis</name>
    <dbReference type="NCBI Taxonomy" id="2690220"/>
    <lineage>
        <taxon>Eukaryota</taxon>
        <taxon>Rhodophyta</taxon>
        <taxon>Bangiophyceae</taxon>
        <taxon>Cyanidiales</taxon>
        <taxon>Cyanidiaceae</taxon>
        <taxon>Cyanidiococcus</taxon>
    </lineage>
</organism>
<reference evidence="2 3" key="1">
    <citation type="journal article" date="2020" name="J. Phycol.">
        <title>Comparative genome analysis reveals Cyanidiococcus gen. nov., a new extremophilic red algal genus sister to Cyanidioschyzon (Cyanidioschyzonaceae, Rhodophyta).</title>
        <authorList>
            <person name="Liu S.-L."/>
            <person name="Chiang Y.-R."/>
            <person name="Yoon H.S."/>
            <person name="Fu H.-Y."/>
        </authorList>
    </citation>
    <scope>NUCLEOTIDE SEQUENCE [LARGE SCALE GENOMIC DNA]</scope>
    <source>
        <strain evidence="2 3">THAL066</strain>
    </source>
</reference>
<dbReference type="OrthoDB" id="10660056at2759"/>
<evidence type="ECO:0000313" key="2">
    <source>
        <dbReference type="EMBL" id="KAF6002647.1"/>
    </source>
</evidence>
<gene>
    <name evidence="2" type="ORF">F1559_000963</name>
</gene>
<sequence length="239" mass="25676">MVFIDPCLWTGSRRRVHGGGCQVPVKRRRWQCCALGASSDDAAEQPPSANEGSASETNALGREASTQRPPSVVRVQLTVLLETTAAWLAARQRGAPRASARQLERVRRLPPFFRDTSKSAPPAVSAAMFAAGAGSRNTPLVEPDVPTRCRIVLFRAQTPEHAHSIEYLVRALVSHVPRMGIGGAVYTCGGPATVWSGGNPRCGPGTGRVLLWTSLSGRHHGQCRATDFVTIKKRVGSSY</sequence>
<feature type="region of interest" description="Disordered" evidence="1">
    <location>
        <begin position="39"/>
        <end position="69"/>
    </location>
</feature>
<proteinExistence type="predicted"/>
<dbReference type="AlphaFoldDB" id="A0A7J7IJG4"/>
<dbReference type="Proteomes" id="UP000530660">
    <property type="component" value="Unassembled WGS sequence"/>
</dbReference>
<feature type="compositionally biased region" description="Polar residues" evidence="1">
    <location>
        <begin position="47"/>
        <end position="69"/>
    </location>
</feature>
<evidence type="ECO:0000256" key="1">
    <source>
        <dbReference type="SAM" id="MobiDB-lite"/>
    </source>
</evidence>
<accession>A0A7J7IJG4</accession>
<evidence type="ECO:0000313" key="3">
    <source>
        <dbReference type="Proteomes" id="UP000530660"/>
    </source>
</evidence>
<name>A0A7J7IJG4_9RHOD</name>
<comment type="caution">
    <text evidence="2">The sequence shown here is derived from an EMBL/GenBank/DDBJ whole genome shotgun (WGS) entry which is preliminary data.</text>
</comment>
<protein>
    <submittedName>
        <fullName evidence="2">Uncharacterized protein</fullName>
    </submittedName>
</protein>
<dbReference type="EMBL" id="VWRR01000009">
    <property type="protein sequence ID" value="KAF6002647.1"/>
    <property type="molecule type" value="Genomic_DNA"/>
</dbReference>